<evidence type="ECO:0000313" key="1">
    <source>
        <dbReference type="EMBL" id="EQA37276.1"/>
    </source>
</evidence>
<organism evidence="1 2">
    <name type="scientific">Leptospira inadai serovar Lyme str. 10</name>
    <dbReference type="NCBI Taxonomy" id="1049790"/>
    <lineage>
        <taxon>Bacteria</taxon>
        <taxon>Pseudomonadati</taxon>
        <taxon>Spirochaetota</taxon>
        <taxon>Spirochaetia</taxon>
        <taxon>Leptospirales</taxon>
        <taxon>Leptospiraceae</taxon>
        <taxon>Leptospira</taxon>
    </lineage>
</organism>
<gene>
    <name evidence="1" type="ORF">LEP1GSC047_4161</name>
</gene>
<accession>V6HBY9</accession>
<reference evidence="1 2" key="1">
    <citation type="submission" date="2013-05" db="EMBL/GenBank/DDBJ databases">
        <authorList>
            <person name="Harkins D.M."/>
            <person name="Durkin A.S."/>
            <person name="Brinkac L.M."/>
            <person name="Haft D.H."/>
            <person name="Selengut J.D."/>
            <person name="Sanka R."/>
            <person name="DePew J."/>
            <person name="Purushe J."/>
            <person name="Hartskeerl R.A."/>
            <person name="Ahmed A."/>
            <person name="van der Linden H."/>
            <person name="Goris M.G.A."/>
            <person name="Vinetz J.M."/>
            <person name="Sutton G.G."/>
            <person name="Nierman W.C."/>
            <person name="Fouts D.E."/>
        </authorList>
    </citation>
    <scope>NUCLEOTIDE SEQUENCE [LARGE SCALE GENOMIC DNA]</scope>
    <source>
        <strain evidence="1 2">10</strain>
    </source>
</reference>
<proteinExistence type="predicted"/>
<dbReference type="Proteomes" id="UP000018719">
    <property type="component" value="Unassembled WGS sequence"/>
</dbReference>
<protein>
    <submittedName>
        <fullName evidence="1">Uncharacterized protein</fullName>
    </submittedName>
</protein>
<sequence>MEAIVQNWRERIGVEVEKVPTAIEDKNRLAGLSKWRRSAKPALQAPFAIPKLKAILPTQVRIVS</sequence>
<comment type="caution">
    <text evidence="1">The sequence shown here is derived from an EMBL/GenBank/DDBJ whole genome shotgun (WGS) entry which is preliminary data.</text>
</comment>
<evidence type="ECO:0000313" key="2">
    <source>
        <dbReference type="Proteomes" id="UP000018719"/>
    </source>
</evidence>
<dbReference type="AlphaFoldDB" id="V6HBY9"/>
<dbReference type="EMBL" id="AHMM02000015">
    <property type="protein sequence ID" value="EQA37276.1"/>
    <property type="molecule type" value="Genomic_DNA"/>
</dbReference>
<name>V6HBY9_9LEPT</name>